<dbReference type="Proteomes" id="UP000275408">
    <property type="component" value="Unassembled WGS sequence"/>
</dbReference>
<proteinExistence type="predicted"/>
<gene>
    <name evidence="1" type="ORF">pdam_00011137</name>
</gene>
<keyword evidence="2" id="KW-1185">Reference proteome</keyword>
<name>A0A3M6U451_POCDA</name>
<comment type="caution">
    <text evidence="1">The sequence shown here is derived from an EMBL/GenBank/DDBJ whole genome shotgun (WGS) entry which is preliminary data.</text>
</comment>
<evidence type="ECO:0000313" key="1">
    <source>
        <dbReference type="EMBL" id="RMX48349.1"/>
    </source>
</evidence>
<reference evidence="1 2" key="1">
    <citation type="journal article" date="2018" name="Sci. Rep.">
        <title>Comparative analysis of the Pocillopora damicornis genome highlights role of immune system in coral evolution.</title>
        <authorList>
            <person name="Cunning R."/>
            <person name="Bay R.A."/>
            <person name="Gillette P."/>
            <person name="Baker A.C."/>
            <person name="Traylor-Knowles N."/>
        </authorList>
    </citation>
    <scope>NUCLEOTIDE SEQUENCE [LARGE SCALE GENOMIC DNA]</scope>
    <source>
        <strain evidence="1">RSMAS</strain>
        <tissue evidence="1">Whole animal</tissue>
    </source>
</reference>
<dbReference type="AlphaFoldDB" id="A0A3M6U451"/>
<evidence type="ECO:0000313" key="2">
    <source>
        <dbReference type="Proteomes" id="UP000275408"/>
    </source>
</evidence>
<organism evidence="1 2">
    <name type="scientific">Pocillopora damicornis</name>
    <name type="common">Cauliflower coral</name>
    <name type="synonym">Millepora damicornis</name>
    <dbReference type="NCBI Taxonomy" id="46731"/>
    <lineage>
        <taxon>Eukaryota</taxon>
        <taxon>Metazoa</taxon>
        <taxon>Cnidaria</taxon>
        <taxon>Anthozoa</taxon>
        <taxon>Hexacorallia</taxon>
        <taxon>Scleractinia</taxon>
        <taxon>Astrocoeniina</taxon>
        <taxon>Pocilloporidae</taxon>
        <taxon>Pocillopora</taxon>
    </lineage>
</organism>
<sequence>MTRYDQRAMRNHLVNCLEVLEIMEFPTTEKRVALVIVPVLSETLQIDCTRQFPDDKANCLDNAHPVAIRLNHLLKEGKVPKDCLYFKSINNTAAFASVNPHSVSDLVWNRELLVPSHDGATDAGGAAAEISTQSLAIYWLSILVNNNSGMIHCFSCMLIIKSYKMKRCENIILLLCVGNEEEDEDTQVFYGEDSSNFLTNDLSFMNLWKAIETTSFKLKVAQHVPKGLLSLVQIIMPYLVHAPLDSKGFILNPDCISVIQQSNILELADTQLLYGYPYETFKLFCACVVAGILEWRHEATRLTTDKENLNKESTSFSEEVKFEVSHSHSSSMDTELFLVISLLSTPPTDTALRDQLHGSDKIPSI</sequence>
<protein>
    <submittedName>
        <fullName evidence="1">Uncharacterized protein</fullName>
    </submittedName>
</protein>
<dbReference type="EMBL" id="RCHS01002293">
    <property type="protein sequence ID" value="RMX48349.1"/>
    <property type="molecule type" value="Genomic_DNA"/>
</dbReference>
<accession>A0A3M6U451</accession>